<dbReference type="OrthoDB" id="1270999at2"/>
<dbReference type="RefSeq" id="WP_034676200.1">
    <property type="nucleotide sequence ID" value="NZ_FPAP01000001.1"/>
</dbReference>
<comment type="caution">
    <text evidence="2">The sequence shown here is derived from an EMBL/GenBank/DDBJ whole genome shotgun (WGS) entry which is preliminary data.</text>
</comment>
<keyword evidence="3" id="KW-1185">Reference proteome</keyword>
<evidence type="ECO:0000256" key="1">
    <source>
        <dbReference type="SAM" id="SignalP"/>
    </source>
</evidence>
<accession>A0A085Z9I7</accession>
<keyword evidence="1" id="KW-0732">Signal</keyword>
<organism evidence="2 3">
    <name type="scientific">Chryseobacterium formosense</name>
    <dbReference type="NCBI Taxonomy" id="236814"/>
    <lineage>
        <taxon>Bacteria</taxon>
        <taxon>Pseudomonadati</taxon>
        <taxon>Bacteroidota</taxon>
        <taxon>Flavobacteriia</taxon>
        <taxon>Flavobacteriales</taxon>
        <taxon>Weeksellaceae</taxon>
        <taxon>Chryseobacterium group</taxon>
        <taxon>Chryseobacterium</taxon>
    </lineage>
</organism>
<protein>
    <recommendedName>
        <fullName evidence="4">Organic solvent tolerance-like N-terminal domain-containing protein</fullName>
    </recommendedName>
</protein>
<evidence type="ECO:0008006" key="4">
    <source>
        <dbReference type="Google" id="ProtNLM"/>
    </source>
</evidence>
<gene>
    <name evidence="2" type="ORF">IX39_10925</name>
</gene>
<proteinExistence type="predicted"/>
<name>A0A085Z9I7_9FLAO</name>
<dbReference type="Proteomes" id="UP000028713">
    <property type="component" value="Unassembled WGS sequence"/>
</dbReference>
<sequence length="116" mass="13495">MKRFFTISGVFMLLLVSQTTFAQEKRVMKSFTFKSDKSKKNSEDKTTIYEGNVMMKNDNISFENAEKVIYNAEYGTYTIYSPKNFKIIAAKSVHKTGKKEDSHVIIYNMREESVTF</sequence>
<evidence type="ECO:0000313" key="3">
    <source>
        <dbReference type="Proteomes" id="UP000028713"/>
    </source>
</evidence>
<reference evidence="2 3" key="1">
    <citation type="submission" date="2014-07" db="EMBL/GenBank/DDBJ databases">
        <title>Genome of Chryseobacterium formosense LMG 24722.</title>
        <authorList>
            <person name="Pipes S.E."/>
            <person name="Stropko S.J."/>
            <person name="Newman J.D."/>
        </authorList>
    </citation>
    <scope>NUCLEOTIDE SEQUENCE [LARGE SCALE GENOMIC DNA]</scope>
    <source>
        <strain evidence="2 3">LMG 24722</strain>
    </source>
</reference>
<feature type="chain" id="PRO_5001800642" description="Organic solvent tolerance-like N-terminal domain-containing protein" evidence="1">
    <location>
        <begin position="23"/>
        <end position="116"/>
    </location>
</feature>
<dbReference type="AlphaFoldDB" id="A0A085Z9I7"/>
<dbReference type="EMBL" id="JPRP01000001">
    <property type="protein sequence ID" value="KFF01101.1"/>
    <property type="molecule type" value="Genomic_DNA"/>
</dbReference>
<feature type="signal peptide" evidence="1">
    <location>
        <begin position="1"/>
        <end position="22"/>
    </location>
</feature>
<evidence type="ECO:0000313" key="2">
    <source>
        <dbReference type="EMBL" id="KFF01101.1"/>
    </source>
</evidence>